<evidence type="ECO:0000313" key="2">
    <source>
        <dbReference type="EMBL" id="MDA0568051.1"/>
    </source>
</evidence>
<evidence type="ECO:0000256" key="1">
    <source>
        <dbReference type="SAM" id="MobiDB-lite"/>
    </source>
</evidence>
<dbReference type="EMBL" id="JAJAQC010000104">
    <property type="protein sequence ID" value="MDA0568051.1"/>
    <property type="molecule type" value="Genomic_DNA"/>
</dbReference>
<evidence type="ECO:0000313" key="3">
    <source>
        <dbReference type="Proteomes" id="UP001140076"/>
    </source>
</evidence>
<feature type="region of interest" description="Disordered" evidence="1">
    <location>
        <begin position="156"/>
        <end position="200"/>
    </location>
</feature>
<keyword evidence="3" id="KW-1185">Reference proteome</keyword>
<proteinExistence type="predicted"/>
<protein>
    <submittedName>
        <fullName evidence="2">Alpha/beta hydrolase</fullName>
    </submittedName>
</protein>
<accession>A0A9X3NTQ7</accession>
<dbReference type="Gene3D" id="3.40.50.1820">
    <property type="entry name" value="alpha/beta hydrolase"/>
    <property type="match status" value="1"/>
</dbReference>
<organism evidence="2 3">
    <name type="scientific">Streptomonospora mangrovi</name>
    <dbReference type="NCBI Taxonomy" id="2883123"/>
    <lineage>
        <taxon>Bacteria</taxon>
        <taxon>Bacillati</taxon>
        <taxon>Actinomycetota</taxon>
        <taxon>Actinomycetes</taxon>
        <taxon>Streptosporangiales</taxon>
        <taxon>Nocardiopsidaceae</taxon>
        <taxon>Streptomonospora</taxon>
    </lineage>
</organism>
<dbReference type="RefSeq" id="WP_270075281.1">
    <property type="nucleotide sequence ID" value="NZ_JAJAQC010000104.1"/>
</dbReference>
<gene>
    <name evidence="2" type="ORF">LG943_27570</name>
</gene>
<feature type="compositionally biased region" description="Basic and acidic residues" evidence="1">
    <location>
        <begin position="156"/>
        <end position="171"/>
    </location>
</feature>
<sequence>MKGRHAMPQARTHDGSTIDFEVQGEGPTLLLPLDPAPVEGARAEELRAWGTDPALGHSLMTGLADLVRVVAFPYENHVQAHPKPDTLTADNVAADMLAVADAAGAERFAYYGYSWLALTGLQLALRTDRLSALAMGGFPPLGGPYAEMLRVTEVTHERAKAQEDGQDHGNGRDGQTGQGAAAWGGGEDAPEPVQGAAPEAAEAAEAMEAASLADYDWSAAELTLSGPQTRQFVTLYRSLAGFDDRAAQARLAVPRLCFAGSADVIDYDANWGGVRVDIAGPLHRRRAELEELGWRVRLLDGLNHMTAMQPTAVLPVLRPWLAEVLGSGA</sequence>
<dbReference type="Proteomes" id="UP001140076">
    <property type="component" value="Unassembled WGS sequence"/>
</dbReference>
<reference evidence="2" key="1">
    <citation type="submission" date="2021-10" db="EMBL/GenBank/DDBJ databases">
        <title>Streptomonospora sp. nov., isolated from mangrove soil.</title>
        <authorList>
            <person name="Chen X."/>
            <person name="Ge X."/>
            <person name="Liu W."/>
        </authorList>
    </citation>
    <scope>NUCLEOTIDE SEQUENCE</scope>
    <source>
        <strain evidence="2">S1-112</strain>
    </source>
</reference>
<dbReference type="InterPro" id="IPR029058">
    <property type="entry name" value="AB_hydrolase_fold"/>
</dbReference>
<dbReference type="AlphaFoldDB" id="A0A9X3NTQ7"/>
<keyword evidence="2" id="KW-0378">Hydrolase</keyword>
<comment type="caution">
    <text evidence="2">The sequence shown here is derived from an EMBL/GenBank/DDBJ whole genome shotgun (WGS) entry which is preliminary data.</text>
</comment>
<feature type="compositionally biased region" description="Low complexity" evidence="1">
    <location>
        <begin position="191"/>
        <end position="200"/>
    </location>
</feature>
<dbReference type="GO" id="GO:0016787">
    <property type="term" value="F:hydrolase activity"/>
    <property type="evidence" value="ECO:0007669"/>
    <property type="project" value="UniProtKB-KW"/>
</dbReference>
<dbReference type="SUPFAM" id="SSF53474">
    <property type="entry name" value="alpha/beta-Hydrolases"/>
    <property type="match status" value="1"/>
</dbReference>
<feature type="compositionally biased region" description="Gly residues" evidence="1">
    <location>
        <begin position="172"/>
        <end position="187"/>
    </location>
</feature>
<name>A0A9X3NTQ7_9ACTN</name>